<dbReference type="InterPro" id="IPR028055">
    <property type="entry name" value="YidC/Oxa/ALB_C"/>
</dbReference>
<dbReference type="NCBIfam" id="TIGR03593">
    <property type="entry name" value="yidC_nterm"/>
    <property type="match status" value="1"/>
</dbReference>
<feature type="compositionally biased region" description="Low complexity" evidence="14">
    <location>
        <begin position="647"/>
        <end position="657"/>
    </location>
</feature>
<keyword evidence="8 13" id="KW-1133">Transmembrane helix</keyword>
<feature type="compositionally biased region" description="Low complexity" evidence="14">
    <location>
        <begin position="11"/>
        <end position="20"/>
    </location>
</feature>
<dbReference type="EMBL" id="VBPB01000069">
    <property type="protein sequence ID" value="TMQ73412.1"/>
    <property type="molecule type" value="Genomic_DNA"/>
</dbReference>
<reference evidence="17 18" key="1">
    <citation type="journal article" date="2019" name="Nat. Microbiol.">
        <title>Mediterranean grassland soil C-N compound turnover is dependent on rainfall and depth, and is mediated by genomically divergent microorganisms.</title>
        <authorList>
            <person name="Diamond S."/>
            <person name="Andeer P.F."/>
            <person name="Li Z."/>
            <person name="Crits-Christoph A."/>
            <person name="Burstein D."/>
            <person name="Anantharaman K."/>
            <person name="Lane K.R."/>
            <person name="Thomas B.C."/>
            <person name="Pan C."/>
            <person name="Northen T.R."/>
            <person name="Banfield J.F."/>
        </authorList>
    </citation>
    <scope>NUCLEOTIDE SEQUENCE [LARGE SCALE GENOMIC DNA]</scope>
    <source>
        <strain evidence="17">WS_11</strain>
    </source>
</reference>
<comment type="subcellular location">
    <subcellularLocation>
        <location evidence="1">Cell inner membrane</location>
        <topology evidence="1">Multi-pass membrane protein</topology>
    </subcellularLocation>
    <subcellularLocation>
        <location evidence="13">Cell membrane</location>
        <topology evidence="13">Multi-pass membrane protein</topology>
    </subcellularLocation>
</comment>
<dbReference type="NCBIfam" id="TIGR03592">
    <property type="entry name" value="yidC_oxa1_cterm"/>
    <property type="match status" value="1"/>
</dbReference>
<dbReference type="CDD" id="cd19961">
    <property type="entry name" value="EcYidC-like_peri"/>
    <property type="match status" value="1"/>
</dbReference>
<comment type="similarity">
    <text evidence="2 13">Belongs to the OXA1/ALB3/YidC family. Type 1 subfamily.</text>
</comment>
<feature type="region of interest" description="Disordered" evidence="14">
    <location>
        <begin position="647"/>
        <end position="669"/>
    </location>
</feature>
<feature type="transmembrane region" description="Helical" evidence="13">
    <location>
        <begin position="444"/>
        <end position="468"/>
    </location>
</feature>
<evidence type="ECO:0000256" key="14">
    <source>
        <dbReference type="SAM" id="MobiDB-lite"/>
    </source>
</evidence>
<keyword evidence="6 13" id="KW-0812">Transmembrane</keyword>
<evidence type="ECO:0000256" key="10">
    <source>
        <dbReference type="ARBA" id="ARBA00023186"/>
    </source>
</evidence>
<dbReference type="Pfam" id="PF14849">
    <property type="entry name" value="YidC_periplas"/>
    <property type="match status" value="1"/>
</dbReference>
<dbReference type="PRINTS" id="PR01900">
    <property type="entry name" value="YIDCPROTEIN"/>
</dbReference>
<keyword evidence="4 13" id="KW-0813">Transport</keyword>
<feature type="compositionally biased region" description="Low complexity" evidence="14">
    <location>
        <begin position="94"/>
        <end position="120"/>
    </location>
</feature>
<keyword evidence="7 13" id="KW-0653">Protein transport</keyword>
<evidence type="ECO:0000256" key="1">
    <source>
        <dbReference type="ARBA" id="ARBA00004429"/>
    </source>
</evidence>
<dbReference type="InterPro" id="IPR038221">
    <property type="entry name" value="YidC_periplasmic_sf"/>
</dbReference>
<dbReference type="Pfam" id="PF02096">
    <property type="entry name" value="60KD_IMP"/>
    <property type="match status" value="1"/>
</dbReference>
<evidence type="ECO:0000256" key="13">
    <source>
        <dbReference type="HAMAP-Rule" id="MF_01810"/>
    </source>
</evidence>
<evidence type="ECO:0000256" key="8">
    <source>
        <dbReference type="ARBA" id="ARBA00022989"/>
    </source>
</evidence>
<dbReference type="InterPro" id="IPR001708">
    <property type="entry name" value="YidC/ALB3/OXA1/COX18"/>
</dbReference>
<sequence>MLRVRPRGARAPRAQARARPGGPPPGALPSARGPRLRPGAALVNRNTIVAVGLCVLVLIGYPYLLKVFGLDHYLKPVRPPQVATGDSLRGAADTSGRATGALGAARAARPAPAGGTPSATPAAHTVLAALPLRPISAELERSYRIETPLYHAEFSSRGARLISVELLHYASAHGASSHDGKAVRPPGGEAVPSGDRVVLDGGPSFGVDLGSGASRIPLDDLVYTAAESLDAAGAIRRLTFTARDSSGLVIRQTWRVRPDTYALDLEVELSRVPMAWRLADYSLTTRSWPLFNEADLQADARGLKSSSLVGTSIHREATRGLRKGSKRFEGGAVWAAVQTRYFMGAVVATQATTHAVEAATESRALSAEQRALLPSNAPADQDVAVSTLVVGLPGETDPVDHYLIYFGPNEYFQVSRLGVHLERVVDLGFSWISPFSKVLLRVMVWLHALMRNYGLAIIALATLVRLLLHPLNMMSIKSMRAMQRLQPEMERIKDKYKNDPQALNTAVMALYRENKVNPAGGCLPMLIQMPLFFALYSVLWNAIELRQAPFVAWIHDLSAPDKLFEVAGFPLRLLPLLMAGSGFLTQRLTPTDPRQASSMYMMNAVMVVFFYNLPSGLVLYWTVMNLLTALQQWLALREDGHLAVAGPAPAAPDAPVGRGQKVARRAATK</sequence>
<dbReference type="CDD" id="cd20070">
    <property type="entry name" value="5TM_YidC_Alb3"/>
    <property type="match status" value="1"/>
</dbReference>
<evidence type="ECO:0000256" key="7">
    <source>
        <dbReference type="ARBA" id="ARBA00022927"/>
    </source>
</evidence>
<dbReference type="PANTHER" id="PTHR12428:SF65">
    <property type="entry name" value="CYTOCHROME C OXIDASE ASSEMBLY PROTEIN COX18, MITOCHONDRIAL"/>
    <property type="match status" value="1"/>
</dbReference>
<dbReference type="PRINTS" id="PR00701">
    <property type="entry name" value="60KDINNERMP"/>
</dbReference>
<feature type="region of interest" description="Disordered" evidence="14">
    <location>
        <begin position="79"/>
        <end position="120"/>
    </location>
</feature>
<evidence type="ECO:0000256" key="12">
    <source>
        <dbReference type="ARBA" id="ARBA00033342"/>
    </source>
</evidence>
<feature type="transmembrane region" description="Helical" evidence="13">
    <location>
        <begin position="42"/>
        <end position="64"/>
    </location>
</feature>
<feature type="domain" description="Membrane insertase YidC N-terminal" evidence="16">
    <location>
        <begin position="144"/>
        <end position="437"/>
    </location>
</feature>
<organism evidence="17 18">
    <name type="scientific">Eiseniibacteriota bacterium</name>
    <dbReference type="NCBI Taxonomy" id="2212470"/>
    <lineage>
        <taxon>Bacteria</taxon>
        <taxon>Candidatus Eiseniibacteriota</taxon>
    </lineage>
</organism>
<gene>
    <name evidence="13" type="primary">yidC</name>
    <name evidence="17" type="ORF">E6K81_04650</name>
</gene>
<dbReference type="InterPro" id="IPR028053">
    <property type="entry name" value="Membr_insert_YidC_N"/>
</dbReference>
<dbReference type="GO" id="GO:0051205">
    <property type="term" value="P:protein insertion into membrane"/>
    <property type="evidence" value="ECO:0007669"/>
    <property type="project" value="TreeGrafter"/>
</dbReference>
<comment type="function">
    <text evidence="13">Required for the insertion and/or proper folding and/or complex formation of integral membrane proteins into the membrane. Involved in integration of membrane proteins that insert both dependently and independently of the Sec translocase complex, as well as at least some lipoproteins. Aids folding of multispanning membrane proteins.</text>
</comment>
<accession>A0A538UBY5</accession>
<dbReference type="AlphaFoldDB" id="A0A538UBY5"/>
<proteinExistence type="inferred from homology"/>
<evidence type="ECO:0000256" key="11">
    <source>
        <dbReference type="ARBA" id="ARBA00033245"/>
    </source>
</evidence>
<evidence type="ECO:0000259" key="15">
    <source>
        <dbReference type="Pfam" id="PF02096"/>
    </source>
</evidence>
<name>A0A538UBY5_UNCEI</name>
<evidence type="ECO:0000256" key="6">
    <source>
        <dbReference type="ARBA" id="ARBA00022692"/>
    </source>
</evidence>
<dbReference type="Gene3D" id="2.70.98.90">
    <property type="match status" value="1"/>
</dbReference>
<dbReference type="PANTHER" id="PTHR12428">
    <property type="entry name" value="OXA1"/>
    <property type="match status" value="1"/>
</dbReference>
<feature type="compositionally biased region" description="Basic residues" evidence="14">
    <location>
        <begin position="1"/>
        <end position="10"/>
    </location>
</feature>
<keyword evidence="10 13" id="KW-0143">Chaperone</keyword>
<evidence type="ECO:0000256" key="4">
    <source>
        <dbReference type="ARBA" id="ARBA00022448"/>
    </source>
</evidence>
<feature type="region of interest" description="Disordered" evidence="14">
    <location>
        <begin position="1"/>
        <end position="33"/>
    </location>
</feature>
<evidence type="ECO:0000313" key="18">
    <source>
        <dbReference type="Proteomes" id="UP000319771"/>
    </source>
</evidence>
<protein>
    <recommendedName>
        <fullName evidence="3 13">Membrane protein insertase YidC</fullName>
    </recommendedName>
    <alternativeName>
        <fullName evidence="12 13">Foldase YidC</fullName>
    </alternativeName>
    <alternativeName>
        <fullName evidence="11 13">Membrane integrase YidC</fullName>
    </alternativeName>
    <alternativeName>
        <fullName evidence="13">Membrane protein YidC</fullName>
    </alternativeName>
</protein>
<dbReference type="GO" id="GO:0032977">
    <property type="term" value="F:membrane insertase activity"/>
    <property type="evidence" value="ECO:0007669"/>
    <property type="project" value="InterPro"/>
</dbReference>
<dbReference type="InterPro" id="IPR019998">
    <property type="entry name" value="Membr_insert_YidC"/>
</dbReference>
<comment type="subunit">
    <text evidence="13">Interacts with the Sec translocase complex via SecD. Specifically interacts with transmembrane segments of nascent integral membrane proteins during membrane integration.</text>
</comment>
<dbReference type="Proteomes" id="UP000319771">
    <property type="component" value="Unassembled WGS sequence"/>
</dbReference>
<feature type="transmembrane region" description="Helical" evidence="13">
    <location>
        <begin position="522"/>
        <end position="543"/>
    </location>
</feature>
<evidence type="ECO:0000313" key="17">
    <source>
        <dbReference type="EMBL" id="TMQ73412.1"/>
    </source>
</evidence>
<keyword evidence="9 13" id="KW-0472">Membrane</keyword>
<evidence type="ECO:0000256" key="9">
    <source>
        <dbReference type="ARBA" id="ARBA00023136"/>
    </source>
</evidence>
<dbReference type="HAMAP" id="MF_01810">
    <property type="entry name" value="YidC_type1"/>
    <property type="match status" value="1"/>
</dbReference>
<dbReference type="InterPro" id="IPR047196">
    <property type="entry name" value="YidC_ALB_C"/>
</dbReference>
<feature type="transmembrane region" description="Helical" evidence="13">
    <location>
        <begin position="563"/>
        <end position="584"/>
    </location>
</feature>
<keyword evidence="5 13" id="KW-1003">Cell membrane</keyword>
<evidence type="ECO:0000256" key="5">
    <source>
        <dbReference type="ARBA" id="ARBA00022475"/>
    </source>
</evidence>
<evidence type="ECO:0000256" key="2">
    <source>
        <dbReference type="ARBA" id="ARBA00010527"/>
    </source>
</evidence>
<feature type="transmembrane region" description="Helical" evidence="13">
    <location>
        <begin position="604"/>
        <end position="623"/>
    </location>
</feature>
<dbReference type="GO" id="GO:0015031">
    <property type="term" value="P:protein transport"/>
    <property type="evidence" value="ECO:0007669"/>
    <property type="project" value="UniProtKB-KW"/>
</dbReference>
<comment type="caution">
    <text evidence="17">The sequence shown here is derived from an EMBL/GenBank/DDBJ whole genome shotgun (WGS) entry which is preliminary data.</text>
</comment>
<evidence type="ECO:0000259" key="16">
    <source>
        <dbReference type="Pfam" id="PF14849"/>
    </source>
</evidence>
<evidence type="ECO:0000256" key="3">
    <source>
        <dbReference type="ARBA" id="ARBA00015325"/>
    </source>
</evidence>
<dbReference type="GO" id="GO:0005886">
    <property type="term" value="C:plasma membrane"/>
    <property type="evidence" value="ECO:0007669"/>
    <property type="project" value="UniProtKB-SubCell"/>
</dbReference>
<feature type="domain" description="Membrane insertase YidC/Oxa/ALB C-terminal" evidence="15">
    <location>
        <begin position="453"/>
        <end position="635"/>
    </location>
</feature>